<keyword evidence="2" id="KW-0132">Cell division</keyword>
<dbReference type="Pfam" id="PF02616">
    <property type="entry name" value="SMC_ScpA"/>
    <property type="match status" value="1"/>
</dbReference>
<evidence type="ECO:0000256" key="1">
    <source>
        <dbReference type="ARBA" id="ARBA00044777"/>
    </source>
</evidence>
<keyword evidence="2" id="KW-0159">Chromosome partition</keyword>
<dbReference type="GO" id="GO:0007059">
    <property type="term" value="P:chromosome segregation"/>
    <property type="evidence" value="ECO:0007669"/>
    <property type="project" value="UniProtKB-UniRule"/>
</dbReference>
<comment type="similarity">
    <text evidence="2">Belongs to the ScpA family.</text>
</comment>
<dbReference type="InterPro" id="IPR003768">
    <property type="entry name" value="ScpA"/>
</dbReference>
<protein>
    <recommendedName>
        <fullName evidence="1 2">Segregation and condensation protein A</fullName>
    </recommendedName>
</protein>
<organism evidence="3 4">
    <name type="scientific">Halothiobacillus neapolitanus (strain ATCC 23641 / DSM 15147 / CIP 104769 / NCIMB 8539 / c2)</name>
    <name type="common">Thiobacillus neapolitanus</name>
    <dbReference type="NCBI Taxonomy" id="555778"/>
    <lineage>
        <taxon>Bacteria</taxon>
        <taxon>Pseudomonadati</taxon>
        <taxon>Pseudomonadota</taxon>
        <taxon>Gammaproteobacteria</taxon>
        <taxon>Chromatiales</taxon>
        <taxon>Halothiobacillaceae</taxon>
        <taxon>Halothiobacillus</taxon>
    </lineage>
</organism>
<dbReference type="STRING" id="555778.Hneap_1455"/>
<evidence type="ECO:0000313" key="3">
    <source>
        <dbReference type="EMBL" id="ACX96287.1"/>
    </source>
</evidence>
<gene>
    <name evidence="2" type="primary">scpA</name>
    <name evidence="3" type="ordered locus">Hneap_1455</name>
</gene>
<dbReference type="OrthoDB" id="9811016at2"/>
<dbReference type="eggNOG" id="COG1354">
    <property type="taxonomic scope" value="Bacteria"/>
</dbReference>
<accession>D0L0R4</accession>
<comment type="function">
    <text evidence="2">Participates in chromosomal partition during cell division. May act via the formation of a condensin-like complex containing Smc and ScpB that pull DNA away from mid-cell into both cell halves.</text>
</comment>
<comment type="subcellular location">
    <subcellularLocation>
        <location evidence="2">Cytoplasm</location>
    </subcellularLocation>
    <text evidence="2">Associated with two foci at the outer edges of the nucleoid region in young cells, and at four foci within both cell halves in older cells.</text>
</comment>
<dbReference type="Proteomes" id="UP000009102">
    <property type="component" value="Chromosome"/>
</dbReference>
<dbReference type="PANTHER" id="PTHR33969:SF2">
    <property type="entry name" value="SEGREGATION AND CONDENSATION PROTEIN A"/>
    <property type="match status" value="1"/>
</dbReference>
<reference evidence="3 4" key="1">
    <citation type="submission" date="2009-10" db="EMBL/GenBank/DDBJ databases">
        <title>Complete sequence of Halothiobacillus neapolitanus c2.</title>
        <authorList>
            <consortium name="US DOE Joint Genome Institute"/>
            <person name="Lucas S."/>
            <person name="Copeland A."/>
            <person name="Lapidus A."/>
            <person name="Glavina del Rio T."/>
            <person name="Tice H."/>
            <person name="Bruce D."/>
            <person name="Goodwin L."/>
            <person name="Pitluck S."/>
            <person name="Davenport K."/>
            <person name="Brettin T."/>
            <person name="Detter J.C."/>
            <person name="Han C."/>
            <person name="Tapia R."/>
            <person name="Larimer F."/>
            <person name="Land M."/>
            <person name="Hauser L."/>
            <person name="Kyrpides N."/>
            <person name="Mikhailova N."/>
            <person name="Kerfeld C."/>
            <person name="Cannon G."/>
            <person name="Heinhort S."/>
        </authorList>
    </citation>
    <scope>NUCLEOTIDE SEQUENCE [LARGE SCALE GENOMIC DNA]</scope>
    <source>
        <strain evidence="4">ATCC 23641 / c2</strain>
    </source>
</reference>
<dbReference type="HOGENOM" id="CLU_038686_0_1_6"/>
<dbReference type="GO" id="GO:0006260">
    <property type="term" value="P:DNA replication"/>
    <property type="evidence" value="ECO:0007669"/>
    <property type="project" value="UniProtKB-UniRule"/>
</dbReference>
<comment type="subunit">
    <text evidence="2">Component of a cohesin-like complex composed of ScpA, ScpB and the Smc homodimer, in which ScpA and ScpB bind to the head domain of Smc. The presence of the three proteins is required for the association of the complex with DNA.</text>
</comment>
<dbReference type="PANTHER" id="PTHR33969">
    <property type="entry name" value="SEGREGATION AND CONDENSATION PROTEIN A"/>
    <property type="match status" value="1"/>
</dbReference>
<dbReference type="EMBL" id="CP001801">
    <property type="protein sequence ID" value="ACX96287.1"/>
    <property type="molecule type" value="Genomic_DNA"/>
</dbReference>
<dbReference type="Gene3D" id="6.10.250.2410">
    <property type="match status" value="1"/>
</dbReference>
<evidence type="ECO:0000313" key="4">
    <source>
        <dbReference type="Proteomes" id="UP000009102"/>
    </source>
</evidence>
<sequence length="266" mass="29626">MVAEIQVKIGGQPLTQLPLDLYIPPDALSVLLSQFEGPLDLLLYLIRKQNLDILAIPVAEVTRQYLTYLDLMQSLKIELAAEYLLMAAWLAEIKSRLLLPTPPAADDEESEDPRAALVERLLAYERLNHAACWLDEQPRVDRDFFPLSITATLPRHTILPPDISLTDLVAALRGMVRQGELTAAHEIRRETLSVRARMTDILDLMKMGSPVTLDRVYRAEEGRGGIAVSVVAVLELAKAHAIEFAQDGPFSPIRLFAVSSELDLNE</sequence>
<evidence type="ECO:0000256" key="2">
    <source>
        <dbReference type="HAMAP-Rule" id="MF_01805"/>
    </source>
</evidence>
<dbReference type="HAMAP" id="MF_01805">
    <property type="entry name" value="ScpA"/>
    <property type="match status" value="1"/>
</dbReference>
<keyword evidence="4" id="KW-1185">Reference proteome</keyword>
<dbReference type="GO" id="GO:0051301">
    <property type="term" value="P:cell division"/>
    <property type="evidence" value="ECO:0007669"/>
    <property type="project" value="UniProtKB-KW"/>
</dbReference>
<dbReference type="KEGG" id="hna:Hneap_1455"/>
<dbReference type="RefSeq" id="WP_012824321.1">
    <property type="nucleotide sequence ID" value="NC_013422.1"/>
</dbReference>
<dbReference type="GO" id="GO:0005737">
    <property type="term" value="C:cytoplasm"/>
    <property type="evidence" value="ECO:0007669"/>
    <property type="project" value="UniProtKB-SubCell"/>
</dbReference>
<name>D0L0R4_HALNC</name>
<keyword evidence="2" id="KW-0963">Cytoplasm</keyword>
<proteinExistence type="inferred from homology"/>
<dbReference type="AlphaFoldDB" id="D0L0R4"/>
<keyword evidence="2" id="KW-0131">Cell cycle</keyword>